<dbReference type="InterPro" id="IPR025657">
    <property type="entry name" value="RadC_JAB"/>
</dbReference>
<dbReference type="PROSITE" id="PS50249">
    <property type="entry name" value="MPN"/>
    <property type="match status" value="1"/>
</dbReference>
<keyword evidence="8" id="KW-1185">Reference proteome</keyword>
<organism evidence="7 8">
    <name type="scientific">Qipengyuania pacifica</name>
    <dbReference type="NCBI Taxonomy" id="2860199"/>
    <lineage>
        <taxon>Bacteria</taxon>
        <taxon>Pseudomonadati</taxon>
        <taxon>Pseudomonadota</taxon>
        <taxon>Alphaproteobacteria</taxon>
        <taxon>Sphingomonadales</taxon>
        <taxon>Erythrobacteraceae</taxon>
        <taxon>Qipengyuania</taxon>
    </lineage>
</organism>
<proteinExistence type="predicted"/>
<gene>
    <name evidence="7" type="ORF">K3177_08560</name>
</gene>
<evidence type="ECO:0000313" key="7">
    <source>
        <dbReference type="EMBL" id="MBX7488565.1"/>
    </source>
</evidence>
<keyword evidence="2" id="KW-0479">Metal-binding</keyword>
<keyword evidence="1" id="KW-0645">Protease</keyword>
<dbReference type="EMBL" id="JAIGNQ010000002">
    <property type="protein sequence ID" value="MBX7488565.1"/>
    <property type="molecule type" value="Genomic_DNA"/>
</dbReference>
<evidence type="ECO:0000256" key="3">
    <source>
        <dbReference type="ARBA" id="ARBA00022801"/>
    </source>
</evidence>
<dbReference type="InterPro" id="IPR020891">
    <property type="entry name" value="UPF0758_CS"/>
</dbReference>
<dbReference type="PANTHER" id="PTHR30471:SF3">
    <property type="entry name" value="UPF0758 PROTEIN YEES-RELATED"/>
    <property type="match status" value="1"/>
</dbReference>
<evidence type="ECO:0000256" key="1">
    <source>
        <dbReference type="ARBA" id="ARBA00022670"/>
    </source>
</evidence>
<keyword evidence="4" id="KW-0862">Zinc</keyword>
<evidence type="ECO:0000256" key="2">
    <source>
        <dbReference type="ARBA" id="ARBA00022723"/>
    </source>
</evidence>
<dbReference type="Pfam" id="PF04002">
    <property type="entry name" value="RadC"/>
    <property type="match status" value="1"/>
</dbReference>
<comment type="caution">
    <text evidence="7">The sequence shown here is derived from an EMBL/GenBank/DDBJ whole genome shotgun (WGS) entry which is preliminary data.</text>
</comment>
<feature type="domain" description="MPN" evidence="6">
    <location>
        <begin position="67"/>
        <end position="189"/>
    </location>
</feature>
<keyword evidence="3" id="KW-0378">Hydrolase</keyword>
<dbReference type="Gene3D" id="3.40.140.10">
    <property type="entry name" value="Cytidine Deaminase, domain 2"/>
    <property type="match status" value="1"/>
</dbReference>
<evidence type="ECO:0000313" key="8">
    <source>
        <dbReference type="Proteomes" id="UP000776651"/>
    </source>
</evidence>
<dbReference type="PROSITE" id="PS01302">
    <property type="entry name" value="UPF0758"/>
    <property type="match status" value="1"/>
</dbReference>
<reference evidence="7 8" key="1">
    <citation type="submission" date="2021-08" db="EMBL/GenBank/DDBJ databases">
        <title>Comparative Genomics Analysis of the Genus Qipengyuania Reveals Extensive Genetic Diversity and Metabolic Versatility, Including the Description of Fifteen Novel Species.</title>
        <authorList>
            <person name="Liu Y."/>
        </authorList>
    </citation>
    <scope>NUCLEOTIDE SEQUENCE [LARGE SCALE GENOMIC DNA]</scope>
    <source>
        <strain evidence="7 8">GH25</strain>
    </source>
</reference>
<dbReference type="Proteomes" id="UP000776651">
    <property type="component" value="Unassembled WGS sequence"/>
</dbReference>
<evidence type="ECO:0000259" key="6">
    <source>
        <dbReference type="PROSITE" id="PS50249"/>
    </source>
</evidence>
<sequence>MTPLSAEPNELADRLLHRFGSISAISNADEADLRECAVHGEHWVEALLAVRQLLHDGSREEIVRTRLGDDRSSLDRYLIQSIGGLRHERMIAILADEAGFVISEETIAEGQEGQVVLSARRLFGRALALDARQMLIAHNHPSGDATPSNSDIRQTKELLAQAKCLGVTLIDHLVVGRRRVTSMRESRLI</sequence>
<protein>
    <recommendedName>
        <fullName evidence="6">MPN domain-containing protein</fullName>
    </recommendedName>
</protein>
<dbReference type="InterPro" id="IPR001405">
    <property type="entry name" value="UPF0758"/>
</dbReference>
<evidence type="ECO:0000256" key="4">
    <source>
        <dbReference type="ARBA" id="ARBA00022833"/>
    </source>
</evidence>
<dbReference type="PANTHER" id="PTHR30471">
    <property type="entry name" value="DNA REPAIR PROTEIN RADC"/>
    <property type="match status" value="1"/>
</dbReference>
<keyword evidence="5" id="KW-0482">Metalloprotease</keyword>
<dbReference type="InterPro" id="IPR037518">
    <property type="entry name" value="MPN"/>
</dbReference>
<dbReference type="RefSeq" id="WP_221597898.1">
    <property type="nucleotide sequence ID" value="NZ_JAIGNQ010000002.1"/>
</dbReference>
<name>A0ABS7JEW9_9SPHN</name>
<accession>A0ABS7JEW9</accession>
<evidence type="ECO:0000256" key="5">
    <source>
        <dbReference type="ARBA" id="ARBA00023049"/>
    </source>
</evidence>